<dbReference type="InterPro" id="IPR044145">
    <property type="entry name" value="IF2_II"/>
</dbReference>
<dbReference type="Pfam" id="PF00009">
    <property type="entry name" value="GTP_EFTU"/>
    <property type="match status" value="1"/>
</dbReference>
<comment type="similarity">
    <text evidence="2 9 10">Belongs to the TRAFAC class translation factor GTPase superfamily. Classic translation factor GTPase family. IF-2 subfamily.</text>
</comment>
<feature type="domain" description="Tr-type G" evidence="13">
    <location>
        <begin position="284"/>
        <end position="454"/>
    </location>
</feature>
<dbReference type="Gene3D" id="3.40.50.300">
    <property type="entry name" value="P-loop containing nucleotide triphosphate hydrolases"/>
    <property type="match status" value="1"/>
</dbReference>
<comment type="caution">
    <text evidence="9">Lacks conserved residue(s) required for the propagation of feature annotation.</text>
</comment>
<dbReference type="SUPFAM" id="SSF50447">
    <property type="entry name" value="Translation proteins"/>
    <property type="match status" value="2"/>
</dbReference>
<gene>
    <name evidence="9 14" type="primary">infB</name>
    <name evidence="14" type="ORF">U1T56_17415</name>
</gene>
<dbReference type="InterPro" id="IPR000795">
    <property type="entry name" value="T_Tr_GTP-bd_dom"/>
</dbReference>
<dbReference type="PANTHER" id="PTHR43381">
    <property type="entry name" value="TRANSLATION INITIATION FACTOR IF-2-RELATED"/>
    <property type="match status" value="1"/>
</dbReference>
<feature type="compositionally biased region" description="Basic and acidic residues" evidence="12">
    <location>
        <begin position="133"/>
        <end position="155"/>
    </location>
</feature>
<evidence type="ECO:0000256" key="1">
    <source>
        <dbReference type="ARBA" id="ARBA00004496"/>
    </source>
</evidence>
<evidence type="ECO:0000256" key="10">
    <source>
        <dbReference type="RuleBase" id="RU000644"/>
    </source>
</evidence>
<dbReference type="InterPro" id="IPR009000">
    <property type="entry name" value="Transl_B-barrel_sf"/>
</dbReference>
<evidence type="ECO:0000313" key="15">
    <source>
        <dbReference type="Proteomes" id="UP001375743"/>
    </source>
</evidence>
<dbReference type="PANTHER" id="PTHR43381:SF5">
    <property type="entry name" value="TR-TYPE G DOMAIN-CONTAINING PROTEIN"/>
    <property type="match status" value="1"/>
</dbReference>
<evidence type="ECO:0000256" key="3">
    <source>
        <dbReference type="ARBA" id="ARBA00020675"/>
    </source>
</evidence>
<dbReference type="InterPro" id="IPR023115">
    <property type="entry name" value="TIF_IF2_dom3"/>
</dbReference>
<feature type="binding site" evidence="9">
    <location>
        <begin position="340"/>
        <end position="344"/>
    </location>
    <ligand>
        <name>GTP</name>
        <dbReference type="ChEBI" id="CHEBI:37565"/>
    </ligand>
</feature>
<evidence type="ECO:0000256" key="4">
    <source>
        <dbReference type="ARBA" id="ARBA00022490"/>
    </source>
</evidence>
<dbReference type="InterPro" id="IPR006847">
    <property type="entry name" value="IF2_N"/>
</dbReference>
<keyword evidence="4 9" id="KW-0963">Cytoplasm</keyword>
<dbReference type="GO" id="GO:0003743">
    <property type="term" value="F:translation initiation factor activity"/>
    <property type="evidence" value="ECO:0007669"/>
    <property type="project" value="UniProtKB-KW"/>
</dbReference>
<dbReference type="Pfam" id="PF11987">
    <property type="entry name" value="IF-2"/>
    <property type="match status" value="1"/>
</dbReference>
<evidence type="ECO:0000313" key="14">
    <source>
        <dbReference type="EMBL" id="MEK0084935.1"/>
    </source>
</evidence>
<dbReference type="InterPro" id="IPR000178">
    <property type="entry name" value="TF_IF2_bacterial-like"/>
</dbReference>
<dbReference type="Gene3D" id="2.40.30.10">
    <property type="entry name" value="Translation factors"/>
    <property type="match status" value="2"/>
</dbReference>
<evidence type="ECO:0000256" key="7">
    <source>
        <dbReference type="ARBA" id="ARBA00022917"/>
    </source>
</evidence>
<keyword evidence="6 9" id="KW-0547">Nucleotide-binding</keyword>
<sequence length="787" mass="85865">MVLKPLTEEEKAVRLRALGAARKAEEEARARAEENARRMAEEAARRRAEEEAAAKRKAEEEARRRQEEEARKRAEELAAKLLAEEERKQKESESVRAGAEGEAARRAKTAAAEAPKRAGGKVAAKELDEEGTEERRKARGGKVEKRPTLRRPEREAVPKRLDRLVLGGDVELDERRGPSLAALRRQRERERRQMAGASEFVVREVVLPETITVQDLAARMAVRGAEVVKVLMKNGILATINQMLDADTAELVVAEFGHKVKRVSEADVEEGLEGAEDAPESLVPRPPIVTVMGHVDHGKTSLLDALRATDVAAKEAGGITQHIGAYQVDIGSGRPVTFIDTPGHAAFTAMRARGASVTDIVILVVAADDGVMPQTIEAISHAKAAKVPIVVAINKIDKPDANPERVKQELLNHDVVLEDYGGDVLGVPVSATKRINLDKLIEAVQLQAELLDLKANPNREAHGTIIEAKLDRGRGVVATVLVQRGTLRVGDIVVAGSQWGRVRALLNDRGQSVEEAGPAMPVEILGLDGVPEPGDLLVAVESEKRAREITEYRQRKRRDQAQVVATGARGSLEEMFSQLRSGETGELPVVVKSDVHGSLEAITAGLEKISTEEVKVRVLHGGVGAITESDVTLAAASKAVILGFNVRANAQAREMAKRDGVEIRYYSIIYELLDEVKGMLSGMLKPEAKEVTLGHAEIREIFNVPKVGKIAGCMVTDGVIKRNARARLLRDNVVIFDGVLGSLRRFKDDVREVREGFECGMSIENYNDIRQGDVIEAYEIEEVARTL</sequence>
<dbReference type="CDD" id="cd03702">
    <property type="entry name" value="IF2_mtIF2_II"/>
    <property type="match status" value="1"/>
</dbReference>
<accession>A0ABU8XUR0</accession>
<dbReference type="InterPro" id="IPR053905">
    <property type="entry name" value="EF-G-like_DII"/>
</dbReference>
<dbReference type="NCBIfam" id="TIGR00487">
    <property type="entry name" value="IF-2"/>
    <property type="match status" value="1"/>
</dbReference>
<dbReference type="InterPro" id="IPR015760">
    <property type="entry name" value="TIF_IF2"/>
</dbReference>
<evidence type="ECO:0000256" key="11">
    <source>
        <dbReference type="RuleBase" id="RU000645"/>
    </source>
</evidence>
<reference evidence="14 15" key="1">
    <citation type="submission" date="2024-01" db="EMBL/GenBank/DDBJ databases">
        <title>Multi-omics insights into the function and evolution of sodium benzoate biodegradation pathways in Benzoatithermus flavus gen. nov., sp. nov. from hot spring.</title>
        <authorList>
            <person name="Hu C.-J."/>
            <person name="Li W.-J."/>
        </authorList>
    </citation>
    <scope>NUCLEOTIDE SEQUENCE [LARGE SCALE GENOMIC DNA]</scope>
    <source>
        <strain evidence="14 15">SYSU G07066</strain>
    </source>
</reference>
<dbReference type="CDD" id="cd03692">
    <property type="entry name" value="mtIF2_IVc"/>
    <property type="match status" value="1"/>
</dbReference>
<comment type="subcellular location">
    <subcellularLocation>
        <location evidence="1 9 11">Cytoplasm</location>
    </subcellularLocation>
</comment>
<feature type="region of interest" description="Disordered" evidence="12">
    <location>
        <begin position="20"/>
        <end position="155"/>
    </location>
</feature>
<keyword evidence="15" id="KW-1185">Reference proteome</keyword>
<dbReference type="Gene3D" id="3.40.50.10050">
    <property type="entry name" value="Translation initiation factor IF- 2, domain 3"/>
    <property type="match status" value="1"/>
</dbReference>
<keyword evidence="8 9" id="KW-0342">GTP-binding</keyword>
<dbReference type="Pfam" id="PF22042">
    <property type="entry name" value="EF-G_D2"/>
    <property type="match status" value="1"/>
</dbReference>
<evidence type="ECO:0000256" key="2">
    <source>
        <dbReference type="ARBA" id="ARBA00007733"/>
    </source>
</evidence>
<dbReference type="InterPro" id="IPR027417">
    <property type="entry name" value="P-loop_NTPase"/>
</dbReference>
<dbReference type="PROSITE" id="PS51722">
    <property type="entry name" value="G_TR_2"/>
    <property type="match status" value="1"/>
</dbReference>
<evidence type="ECO:0000256" key="6">
    <source>
        <dbReference type="ARBA" id="ARBA00022741"/>
    </source>
</evidence>
<proteinExistence type="inferred from homology"/>
<evidence type="ECO:0000256" key="8">
    <source>
        <dbReference type="ARBA" id="ARBA00023134"/>
    </source>
</evidence>
<protein>
    <recommendedName>
        <fullName evidence="3 9">Translation initiation factor IF-2</fullName>
    </recommendedName>
</protein>
<feature type="binding site" evidence="9">
    <location>
        <begin position="394"/>
        <end position="397"/>
    </location>
    <ligand>
        <name>GTP</name>
        <dbReference type="ChEBI" id="CHEBI:37565"/>
    </ligand>
</feature>
<dbReference type="HAMAP" id="MF_00100_B">
    <property type="entry name" value="IF_2_B"/>
    <property type="match status" value="1"/>
</dbReference>
<evidence type="ECO:0000256" key="9">
    <source>
        <dbReference type="HAMAP-Rule" id="MF_00100"/>
    </source>
</evidence>
<keyword evidence="7 9" id="KW-0648">Protein biosynthesis</keyword>
<dbReference type="InterPro" id="IPR036925">
    <property type="entry name" value="TIF_IF2_dom3_sf"/>
</dbReference>
<dbReference type="SUPFAM" id="SSF52540">
    <property type="entry name" value="P-loop containing nucleoside triphosphate hydrolases"/>
    <property type="match status" value="1"/>
</dbReference>
<feature type="compositionally biased region" description="Basic and acidic residues" evidence="12">
    <location>
        <begin position="22"/>
        <end position="94"/>
    </location>
</feature>
<keyword evidence="5 9" id="KW-0396">Initiation factor</keyword>
<dbReference type="EMBL" id="JBBLZC010000020">
    <property type="protein sequence ID" value="MEK0084935.1"/>
    <property type="molecule type" value="Genomic_DNA"/>
</dbReference>
<dbReference type="SUPFAM" id="SSF52156">
    <property type="entry name" value="Initiation factor IF2/eIF5b, domain 3"/>
    <property type="match status" value="1"/>
</dbReference>
<evidence type="ECO:0000256" key="5">
    <source>
        <dbReference type="ARBA" id="ARBA00022540"/>
    </source>
</evidence>
<comment type="function">
    <text evidence="9 10">One of the essential components for the initiation of protein synthesis. Protects formylmethionyl-tRNA from spontaneous hydrolysis and promotes its binding to the 30S ribosomal subunits. Also involved in the hydrolysis of GTP during the formation of the 70S ribosomal complex.</text>
</comment>
<organism evidence="14 15">
    <name type="scientific">Benzoatithermus flavus</name>
    <dbReference type="NCBI Taxonomy" id="3108223"/>
    <lineage>
        <taxon>Bacteria</taxon>
        <taxon>Pseudomonadati</taxon>
        <taxon>Pseudomonadota</taxon>
        <taxon>Alphaproteobacteria</taxon>
        <taxon>Geminicoccales</taxon>
        <taxon>Geminicoccaceae</taxon>
        <taxon>Benzoatithermus</taxon>
    </lineage>
</organism>
<dbReference type="Pfam" id="PF03144">
    <property type="entry name" value="GTP_EFTU_D2"/>
    <property type="match status" value="1"/>
</dbReference>
<evidence type="ECO:0000256" key="12">
    <source>
        <dbReference type="SAM" id="MobiDB-lite"/>
    </source>
</evidence>
<feature type="binding site" evidence="9">
    <location>
        <begin position="293"/>
        <end position="300"/>
    </location>
    <ligand>
        <name>GTP</name>
        <dbReference type="ChEBI" id="CHEBI:37565"/>
    </ligand>
</feature>
<dbReference type="Proteomes" id="UP001375743">
    <property type="component" value="Unassembled WGS sequence"/>
</dbReference>
<dbReference type="NCBIfam" id="TIGR00231">
    <property type="entry name" value="small_GTP"/>
    <property type="match status" value="1"/>
</dbReference>
<evidence type="ECO:0000259" key="13">
    <source>
        <dbReference type="PROSITE" id="PS51722"/>
    </source>
</evidence>
<dbReference type="InterPro" id="IPR004161">
    <property type="entry name" value="EFTu-like_2"/>
</dbReference>
<name>A0ABU8XUR0_9PROT</name>
<dbReference type="Pfam" id="PF04760">
    <property type="entry name" value="IF2_N"/>
    <property type="match status" value="1"/>
</dbReference>
<dbReference type="PROSITE" id="PS01176">
    <property type="entry name" value="IF2"/>
    <property type="match status" value="1"/>
</dbReference>
<dbReference type="CDD" id="cd01887">
    <property type="entry name" value="IF2_eIF5B"/>
    <property type="match status" value="1"/>
</dbReference>
<dbReference type="InterPro" id="IPR005225">
    <property type="entry name" value="Small_GTP-bd"/>
</dbReference>
<comment type="caution">
    <text evidence="14">The sequence shown here is derived from an EMBL/GenBank/DDBJ whole genome shotgun (WGS) entry which is preliminary data.</text>
</comment>